<feature type="region of interest" description="Disordered" evidence="1">
    <location>
        <begin position="73"/>
        <end position="103"/>
    </location>
</feature>
<evidence type="ECO:0000256" key="1">
    <source>
        <dbReference type="SAM" id="MobiDB-lite"/>
    </source>
</evidence>
<feature type="region of interest" description="Disordered" evidence="1">
    <location>
        <begin position="1"/>
        <end position="29"/>
    </location>
</feature>
<organism evidence="2 3">
    <name type="scientific">Ensete ventricosum</name>
    <name type="common">Abyssinian banana</name>
    <name type="synonym">Musa ensete</name>
    <dbReference type="NCBI Taxonomy" id="4639"/>
    <lineage>
        <taxon>Eukaryota</taxon>
        <taxon>Viridiplantae</taxon>
        <taxon>Streptophyta</taxon>
        <taxon>Embryophyta</taxon>
        <taxon>Tracheophyta</taxon>
        <taxon>Spermatophyta</taxon>
        <taxon>Magnoliopsida</taxon>
        <taxon>Liliopsida</taxon>
        <taxon>Zingiberales</taxon>
        <taxon>Musaceae</taxon>
        <taxon>Ensete</taxon>
    </lineage>
</organism>
<gene>
    <name evidence="2" type="ORF">B296_00026301</name>
</gene>
<proteinExistence type="predicted"/>
<reference evidence="2 3" key="1">
    <citation type="journal article" date="2014" name="Agronomy (Basel)">
        <title>A Draft Genome Sequence for Ensete ventricosum, the Drought-Tolerant Tree Against Hunger.</title>
        <authorList>
            <person name="Harrison J."/>
            <person name="Moore K.A."/>
            <person name="Paszkiewicz K."/>
            <person name="Jones T."/>
            <person name="Grant M."/>
            <person name="Ambacheew D."/>
            <person name="Muzemil S."/>
            <person name="Studholme D.J."/>
        </authorList>
    </citation>
    <scope>NUCLEOTIDE SEQUENCE [LARGE SCALE GENOMIC DNA]</scope>
</reference>
<name>A0A426ZPC5_ENSVE</name>
<dbReference type="EMBL" id="AMZH03005664">
    <property type="protein sequence ID" value="RRT65847.1"/>
    <property type="molecule type" value="Genomic_DNA"/>
</dbReference>
<evidence type="ECO:0000313" key="2">
    <source>
        <dbReference type="EMBL" id="RRT65847.1"/>
    </source>
</evidence>
<protein>
    <submittedName>
        <fullName evidence="2">Uncharacterized protein</fullName>
    </submittedName>
</protein>
<dbReference type="AlphaFoldDB" id="A0A426ZPC5"/>
<sequence>MGHASLGASSSDHVIQPPETGGYHTLGSSQDVANIKGQGVDQDDVGYYTTQSTIGTPISAPTTSAQIVRLDTLTHQEDPLPPDVPMPRDSASFPRSGWEPKKP</sequence>
<accession>A0A426ZPC5</accession>
<evidence type="ECO:0000313" key="3">
    <source>
        <dbReference type="Proteomes" id="UP000287651"/>
    </source>
</evidence>
<dbReference type="Proteomes" id="UP000287651">
    <property type="component" value="Unassembled WGS sequence"/>
</dbReference>
<comment type="caution">
    <text evidence="2">The sequence shown here is derived from an EMBL/GenBank/DDBJ whole genome shotgun (WGS) entry which is preliminary data.</text>
</comment>